<dbReference type="PROSITE" id="PS51463">
    <property type="entry name" value="P_GLUCOSE_ISOMERASE_3"/>
    <property type="match status" value="1"/>
</dbReference>
<dbReference type="OrthoDB" id="140919at2"/>
<dbReference type="PROSITE" id="PS00765">
    <property type="entry name" value="P_GLUCOSE_ISOMERASE_1"/>
    <property type="match status" value="1"/>
</dbReference>
<comment type="function">
    <text evidence="7">Catalyzes the reversible isomerization of glucose-6-phosphate to fructose-6-phosphate.</text>
</comment>
<dbReference type="GO" id="GO:0004347">
    <property type="term" value="F:glucose-6-phosphate isomerase activity"/>
    <property type="evidence" value="ECO:0007669"/>
    <property type="project" value="UniProtKB-UniRule"/>
</dbReference>
<evidence type="ECO:0000313" key="9">
    <source>
        <dbReference type="EMBL" id="KPH63247.1"/>
    </source>
</evidence>
<evidence type="ECO:0000256" key="7">
    <source>
        <dbReference type="HAMAP-Rule" id="MF_00473"/>
    </source>
</evidence>
<evidence type="ECO:0000256" key="3">
    <source>
        <dbReference type="ARBA" id="ARBA00022432"/>
    </source>
</evidence>
<dbReference type="NCBIfam" id="NF001211">
    <property type="entry name" value="PRK00179.1"/>
    <property type="match status" value="1"/>
</dbReference>
<dbReference type="Proteomes" id="UP000037848">
    <property type="component" value="Unassembled WGS sequence"/>
</dbReference>
<dbReference type="RefSeq" id="WP_054205470.1">
    <property type="nucleotide sequence ID" value="NZ_LHPH01000009.1"/>
</dbReference>
<evidence type="ECO:0000256" key="8">
    <source>
        <dbReference type="RuleBase" id="RU000612"/>
    </source>
</evidence>
<keyword evidence="5 7" id="KW-0413">Isomerase</keyword>
<dbReference type="Pfam" id="PF00342">
    <property type="entry name" value="PGI"/>
    <property type="match status" value="1"/>
</dbReference>
<comment type="pathway">
    <text evidence="7">Carbohydrate biosynthesis; gluconeogenesis.</text>
</comment>
<dbReference type="STRING" id="187330.AMS58_13025"/>
<feature type="active site" evidence="7">
    <location>
        <position position="512"/>
    </location>
</feature>
<dbReference type="PANTHER" id="PTHR11469">
    <property type="entry name" value="GLUCOSE-6-PHOSPHATE ISOMERASE"/>
    <property type="match status" value="1"/>
</dbReference>
<evidence type="ECO:0000256" key="6">
    <source>
        <dbReference type="ARBA" id="ARBA00029321"/>
    </source>
</evidence>
<dbReference type="PANTHER" id="PTHR11469:SF1">
    <property type="entry name" value="GLUCOSE-6-PHOSPHATE ISOMERASE"/>
    <property type="match status" value="1"/>
</dbReference>
<keyword evidence="10" id="KW-1185">Reference proteome</keyword>
<gene>
    <name evidence="7 9" type="primary">pgi</name>
    <name evidence="9" type="ORF">ADS77_09910</name>
</gene>
<dbReference type="Gene3D" id="3.40.50.10490">
    <property type="entry name" value="Glucose-6-phosphate isomerase like protein, domain 1"/>
    <property type="match status" value="2"/>
</dbReference>
<dbReference type="InterPro" id="IPR018189">
    <property type="entry name" value="Phosphoglucose_isomerase_CS"/>
</dbReference>
<dbReference type="EMBL" id="LHPH01000009">
    <property type="protein sequence ID" value="KPH63247.1"/>
    <property type="molecule type" value="Genomic_DNA"/>
</dbReference>
<dbReference type="PRINTS" id="PR00662">
    <property type="entry name" value="G6PISOMERASE"/>
</dbReference>
<comment type="caution">
    <text evidence="9">The sequence shown here is derived from an EMBL/GenBank/DDBJ whole genome shotgun (WGS) entry which is preliminary data.</text>
</comment>
<dbReference type="FunFam" id="1.10.1390.10:FF:000001">
    <property type="entry name" value="Glucose-6-phosphate isomerase"/>
    <property type="match status" value="1"/>
</dbReference>
<dbReference type="FunFam" id="3.40.50.10490:FF:000004">
    <property type="entry name" value="Glucose-6-phosphate isomerase"/>
    <property type="match status" value="1"/>
</dbReference>
<dbReference type="InterPro" id="IPR023096">
    <property type="entry name" value="G6P_Isomerase_C"/>
</dbReference>
<dbReference type="GO" id="GO:0006096">
    <property type="term" value="P:glycolytic process"/>
    <property type="evidence" value="ECO:0007669"/>
    <property type="project" value="UniProtKB-UniRule"/>
</dbReference>
<dbReference type="PROSITE" id="PS00174">
    <property type="entry name" value="P_GLUCOSE_ISOMERASE_2"/>
    <property type="match status" value="1"/>
</dbReference>
<feature type="active site" description="Proton donor" evidence="7">
    <location>
        <position position="353"/>
    </location>
</feature>
<dbReference type="AlphaFoldDB" id="A0A0N1EU95"/>
<keyword evidence="4 7" id="KW-0324">Glycolysis</keyword>
<evidence type="ECO:0000256" key="5">
    <source>
        <dbReference type="ARBA" id="ARBA00023235"/>
    </source>
</evidence>
<dbReference type="UniPathway" id="UPA00138"/>
<dbReference type="InterPro" id="IPR046348">
    <property type="entry name" value="SIS_dom_sf"/>
</dbReference>
<comment type="subcellular location">
    <subcellularLocation>
        <location evidence="7">Cytoplasm</location>
    </subcellularLocation>
</comment>
<dbReference type="GO" id="GO:0051156">
    <property type="term" value="P:glucose 6-phosphate metabolic process"/>
    <property type="evidence" value="ECO:0007669"/>
    <property type="project" value="TreeGrafter"/>
</dbReference>
<dbReference type="CDD" id="cd05016">
    <property type="entry name" value="SIS_PGI_2"/>
    <property type="match status" value="1"/>
</dbReference>
<accession>A0A0N1EU95</accession>
<proteinExistence type="inferred from homology"/>
<protein>
    <recommendedName>
        <fullName evidence="7">Glucose-6-phosphate isomerase</fullName>
        <shortName evidence="7">GPI</shortName>
        <ecNumber evidence="7">5.3.1.9</ecNumber>
    </recommendedName>
    <alternativeName>
        <fullName evidence="7">Phosphoglucose isomerase</fullName>
        <shortName evidence="7">PGI</shortName>
    </alternativeName>
    <alternativeName>
        <fullName evidence="7">Phosphohexose isomerase</fullName>
        <shortName evidence="7">PHI</shortName>
    </alternativeName>
</protein>
<evidence type="ECO:0000256" key="2">
    <source>
        <dbReference type="ARBA" id="ARBA00006604"/>
    </source>
</evidence>
<comment type="similarity">
    <text evidence="2 7 8">Belongs to the GPI family.</text>
</comment>
<name>A0A0N1EU95_9GAMM</name>
<keyword evidence="7" id="KW-0963">Cytoplasm</keyword>
<dbReference type="InterPro" id="IPR001672">
    <property type="entry name" value="G6P_Isomerase"/>
</dbReference>
<dbReference type="GO" id="GO:0006094">
    <property type="term" value="P:gluconeogenesis"/>
    <property type="evidence" value="ECO:0007669"/>
    <property type="project" value="UniProtKB-UniRule"/>
</dbReference>
<dbReference type="GO" id="GO:0097367">
    <property type="term" value="F:carbohydrate derivative binding"/>
    <property type="evidence" value="ECO:0007669"/>
    <property type="project" value="InterPro"/>
</dbReference>
<organism evidence="9 10">
    <name type="scientific">Pseudoalteromonas porphyrae</name>
    <dbReference type="NCBI Taxonomy" id="187330"/>
    <lineage>
        <taxon>Bacteria</taxon>
        <taxon>Pseudomonadati</taxon>
        <taxon>Pseudomonadota</taxon>
        <taxon>Gammaproteobacteria</taxon>
        <taxon>Alteromonadales</taxon>
        <taxon>Pseudoalteromonadaceae</taxon>
        <taxon>Pseudoalteromonas</taxon>
    </lineage>
</organism>
<dbReference type="CDD" id="cd05015">
    <property type="entry name" value="SIS_PGI_1"/>
    <property type="match status" value="1"/>
</dbReference>
<dbReference type="EC" id="5.3.1.9" evidence="7"/>
<evidence type="ECO:0000256" key="4">
    <source>
        <dbReference type="ARBA" id="ARBA00023152"/>
    </source>
</evidence>
<feature type="active site" evidence="7">
    <location>
        <position position="384"/>
    </location>
</feature>
<evidence type="ECO:0000313" key="10">
    <source>
        <dbReference type="Proteomes" id="UP000037848"/>
    </source>
</evidence>
<comment type="catalytic activity">
    <reaction evidence="6 7 8">
        <text>alpha-D-glucose 6-phosphate = beta-D-fructose 6-phosphate</text>
        <dbReference type="Rhea" id="RHEA:11816"/>
        <dbReference type="ChEBI" id="CHEBI:57634"/>
        <dbReference type="ChEBI" id="CHEBI:58225"/>
        <dbReference type="EC" id="5.3.1.9"/>
    </reaction>
</comment>
<keyword evidence="3 7" id="KW-0312">Gluconeogenesis</keyword>
<reference evidence="9 10" key="1">
    <citation type="submission" date="2015-08" db="EMBL/GenBank/DDBJ databases">
        <title>Draft Genome Sequence of Pseudoalteromonas porphyrae UCD-SED14.</title>
        <authorList>
            <person name="Coil D.A."/>
            <person name="Jospin G."/>
            <person name="Lee R.D."/>
            <person name="Eisen J.A."/>
        </authorList>
    </citation>
    <scope>NUCLEOTIDE SEQUENCE [LARGE SCALE GENOMIC DNA]</scope>
    <source>
        <strain evidence="9 10">UCD-SED14</strain>
    </source>
</reference>
<dbReference type="InterPro" id="IPR035476">
    <property type="entry name" value="SIS_PGI_1"/>
</dbReference>
<dbReference type="PATRIC" id="fig|187330.3.peg.4088"/>
<comment type="pathway">
    <text evidence="1 7 8">Carbohydrate degradation; glycolysis; D-glyceraldehyde 3-phosphate and glycerone phosphate from D-glucose: step 2/4.</text>
</comment>
<dbReference type="InterPro" id="IPR035482">
    <property type="entry name" value="SIS_PGI_2"/>
</dbReference>
<evidence type="ECO:0000256" key="1">
    <source>
        <dbReference type="ARBA" id="ARBA00004926"/>
    </source>
</evidence>
<dbReference type="HAMAP" id="MF_00473">
    <property type="entry name" value="G6P_isomerase"/>
    <property type="match status" value="1"/>
</dbReference>
<sequence length="548" mass="60944">MSCRSQLASWQALKLSANKMKETHLKDLFAKDSTRFEQFSTQIPGVLFDYSKQQIDNNVFEQLITLAKECDITRWREKMFSGEKINITEGRAVLHTALRNRAESSLIIDDENVSSVVNAELHKIKLFVEKVRNGQWLGYTGKTVKDVVSIGVGGSNLGPQMATEALKSYADDTLKVHYISNVDGVQIASVLKNIDPETTLFVISSKTFTTSETMTNAKTAVEWFLDSANDKQAIAKHFVAVSTNLEKTAAFGIANENVFTMWDWVGGRFSLWSAIGLPIALYLGFDAFEAILEGAFEIDEHFQSAAFEENIPLLMALLSVWNTSFLGYESQAILPYDQALHMLPAYLQQGEMESNGKHVNFEGNKVAYTTVPIIWGMTGINGQHAFYQCLHQGNVVVPADFIASVEPQVSVGEHHDILLSNFFAQTEALMMGVDAQQVHSDLTAKGKSEAEIAQLLNHKIHQGNRPSTSMLLDKVDAKAVGRLIALYEHKIFCQGIILNVCSFDQWGVELGKGLASKIEAELLDDHINHPHDSSTNGLMAYYKQHRTQ</sequence>
<dbReference type="GO" id="GO:0048029">
    <property type="term" value="F:monosaccharide binding"/>
    <property type="evidence" value="ECO:0007669"/>
    <property type="project" value="TreeGrafter"/>
</dbReference>
<dbReference type="GO" id="GO:0005829">
    <property type="term" value="C:cytosol"/>
    <property type="evidence" value="ECO:0007669"/>
    <property type="project" value="TreeGrafter"/>
</dbReference>
<dbReference type="Gene3D" id="1.10.1390.10">
    <property type="match status" value="1"/>
</dbReference>
<dbReference type="UniPathway" id="UPA00109">
    <property type="reaction ID" value="UER00181"/>
</dbReference>
<dbReference type="SUPFAM" id="SSF53697">
    <property type="entry name" value="SIS domain"/>
    <property type="match status" value="1"/>
</dbReference>